<dbReference type="Gene3D" id="3.30.1300.10">
    <property type="entry name" value="Pantoate-beta-alanine ligase, C-terminal domain"/>
    <property type="match status" value="1"/>
</dbReference>
<feature type="binding site" evidence="8">
    <location>
        <position position="153"/>
    </location>
    <ligand>
        <name>(R)-pantoate</name>
        <dbReference type="ChEBI" id="CHEBI:15980"/>
    </ligand>
</feature>
<feature type="binding site" evidence="8">
    <location>
        <position position="61"/>
    </location>
    <ligand>
        <name>(R)-pantoate</name>
        <dbReference type="ChEBI" id="CHEBI:15980"/>
    </ligand>
</feature>
<evidence type="ECO:0000313" key="9">
    <source>
        <dbReference type="EMBL" id="MDQ0289111.1"/>
    </source>
</evidence>
<evidence type="ECO:0000256" key="3">
    <source>
        <dbReference type="ARBA" id="ARBA00022598"/>
    </source>
</evidence>
<dbReference type="Pfam" id="PF02569">
    <property type="entry name" value="Pantoate_ligase"/>
    <property type="match status" value="1"/>
</dbReference>
<feature type="active site" description="Proton donor" evidence="8">
    <location>
        <position position="37"/>
    </location>
</feature>
<evidence type="ECO:0000256" key="2">
    <source>
        <dbReference type="ARBA" id="ARBA00009256"/>
    </source>
</evidence>
<comment type="caution">
    <text evidence="9">The sequence shown here is derived from an EMBL/GenBank/DDBJ whole genome shotgun (WGS) entry which is preliminary data.</text>
</comment>
<dbReference type="InterPro" id="IPR014729">
    <property type="entry name" value="Rossmann-like_a/b/a_fold"/>
</dbReference>
<dbReference type="RefSeq" id="WP_307260450.1">
    <property type="nucleotide sequence ID" value="NZ_JAUSVL010000001.1"/>
</dbReference>
<proteinExistence type="inferred from homology"/>
<feature type="binding site" evidence="8">
    <location>
        <begin position="147"/>
        <end position="150"/>
    </location>
    <ligand>
        <name>ATP</name>
        <dbReference type="ChEBI" id="CHEBI:30616"/>
    </ligand>
</feature>
<comment type="subunit">
    <text evidence="8">Homodimer.</text>
</comment>
<dbReference type="GO" id="GO:0005524">
    <property type="term" value="F:ATP binding"/>
    <property type="evidence" value="ECO:0007669"/>
    <property type="project" value="UniProtKB-KW"/>
</dbReference>
<feature type="binding site" evidence="8">
    <location>
        <begin position="30"/>
        <end position="37"/>
    </location>
    <ligand>
        <name>ATP</name>
        <dbReference type="ChEBI" id="CHEBI:30616"/>
    </ligand>
</feature>
<dbReference type="GO" id="GO:0005829">
    <property type="term" value="C:cytosol"/>
    <property type="evidence" value="ECO:0007669"/>
    <property type="project" value="TreeGrafter"/>
</dbReference>
<dbReference type="EMBL" id="JAUSVL010000001">
    <property type="protein sequence ID" value="MDQ0289111.1"/>
    <property type="molecule type" value="Genomic_DNA"/>
</dbReference>
<dbReference type="GO" id="GO:0004592">
    <property type="term" value="F:pantoate-beta-alanine ligase activity"/>
    <property type="evidence" value="ECO:0007669"/>
    <property type="project" value="UniProtKB-UniRule"/>
</dbReference>
<dbReference type="NCBIfam" id="TIGR00125">
    <property type="entry name" value="cyt_tran_rel"/>
    <property type="match status" value="1"/>
</dbReference>
<dbReference type="PANTHER" id="PTHR21299">
    <property type="entry name" value="CYTIDYLATE KINASE/PANTOATE-BETA-ALANINE LIGASE"/>
    <property type="match status" value="1"/>
</dbReference>
<evidence type="ECO:0000256" key="7">
    <source>
        <dbReference type="ARBA" id="ARBA00048258"/>
    </source>
</evidence>
<evidence type="ECO:0000256" key="5">
    <source>
        <dbReference type="ARBA" id="ARBA00022741"/>
    </source>
</evidence>
<comment type="catalytic activity">
    <reaction evidence="7 8">
        <text>(R)-pantoate + beta-alanine + ATP = (R)-pantothenate + AMP + diphosphate + H(+)</text>
        <dbReference type="Rhea" id="RHEA:10912"/>
        <dbReference type="ChEBI" id="CHEBI:15378"/>
        <dbReference type="ChEBI" id="CHEBI:15980"/>
        <dbReference type="ChEBI" id="CHEBI:29032"/>
        <dbReference type="ChEBI" id="CHEBI:30616"/>
        <dbReference type="ChEBI" id="CHEBI:33019"/>
        <dbReference type="ChEBI" id="CHEBI:57966"/>
        <dbReference type="ChEBI" id="CHEBI:456215"/>
        <dbReference type="EC" id="6.3.2.1"/>
    </reaction>
</comment>
<evidence type="ECO:0000313" key="10">
    <source>
        <dbReference type="Proteomes" id="UP001238163"/>
    </source>
</evidence>
<dbReference type="InterPro" id="IPR003721">
    <property type="entry name" value="Pantoate_ligase"/>
</dbReference>
<dbReference type="InterPro" id="IPR004821">
    <property type="entry name" value="Cyt_trans-like"/>
</dbReference>
<dbReference type="PANTHER" id="PTHR21299:SF1">
    <property type="entry name" value="PANTOATE--BETA-ALANINE LIGASE"/>
    <property type="match status" value="1"/>
</dbReference>
<reference evidence="9" key="1">
    <citation type="submission" date="2023-07" db="EMBL/GenBank/DDBJ databases">
        <title>Genomic Encyclopedia of Type Strains, Phase IV (KMG-IV): sequencing the most valuable type-strain genomes for metagenomic binning, comparative biology and taxonomic classification.</title>
        <authorList>
            <person name="Goeker M."/>
        </authorList>
    </citation>
    <scope>NUCLEOTIDE SEQUENCE</scope>
    <source>
        <strain evidence="9">DSM 24202</strain>
    </source>
</reference>
<dbReference type="FunFam" id="3.40.50.620:FF:000013">
    <property type="entry name" value="Pantothenate synthetase"/>
    <property type="match status" value="1"/>
</dbReference>
<comment type="similarity">
    <text evidence="2 8">Belongs to the pantothenate synthetase family.</text>
</comment>
<feature type="binding site" evidence="8">
    <location>
        <begin position="184"/>
        <end position="187"/>
    </location>
    <ligand>
        <name>ATP</name>
        <dbReference type="ChEBI" id="CHEBI:30616"/>
    </ligand>
</feature>
<dbReference type="AlphaFoldDB" id="A0AAE3VEU9"/>
<keyword evidence="4 8" id="KW-0566">Pantothenate biosynthesis</keyword>
<dbReference type="Gene3D" id="3.40.50.620">
    <property type="entry name" value="HUPs"/>
    <property type="match status" value="1"/>
</dbReference>
<comment type="function">
    <text evidence="8">Catalyzes the condensation of pantoate with beta-alanine in an ATP-dependent reaction via a pantoyl-adenylate intermediate.</text>
</comment>
<evidence type="ECO:0000256" key="4">
    <source>
        <dbReference type="ARBA" id="ARBA00022655"/>
    </source>
</evidence>
<sequence>MIILRSIADTRAALDSWRRRGQTIALVPTMGYLHEGHMSLVDEAKKRADRVVVSIYVNPTQFGPNEDLDKYPRDFARDEACCRARGVDAIFYPDNAVMYCPDHSCWVTEESLSQTMCGAARPGHFRGVTTVVLKLFNITRCDVAIFGRKDAQQALIICRMVRDLNVPVEIVVAPLVREPDGLAMSSRNKYLSDDERRRALSIANGLNQATALFAGGQRQAAALCDLVKTGIANAGGNIDYVVVMDRDSLRPLATVDRPAVLAVAAFFGKTRLIDNVFLD</sequence>
<dbReference type="SUPFAM" id="SSF52374">
    <property type="entry name" value="Nucleotidylyl transferase"/>
    <property type="match status" value="1"/>
</dbReference>
<accession>A0AAE3VEU9</accession>
<keyword evidence="10" id="KW-1185">Reference proteome</keyword>
<keyword evidence="8" id="KW-0963">Cytoplasm</keyword>
<comment type="miscellaneous">
    <text evidence="8">The reaction proceeds by a bi uni uni bi ping pong mechanism.</text>
</comment>
<gene>
    <name evidence="8" type="primary">panC</name>
    <name evidence="9" type="ORF">J3R75_001218</name>
</gene>
<dbReference type="NCBIfam" id="TIGR00018">
    <property type="entry name" value="panC"/>
    <property type="match status" value="1"/>
</dbReference>
<dbReference type="GO" id="GO:0015940">
    <property type="term" value="P:pantothenate biosynthetic process"/>
    <property type="evidence" value="ECO:0007669"/>
    <property type="project" value="UniProtKB-UniRule"/>
</dbReference>
<feature type="binding site" evidence="8">
    <location>
        <position position="176"/>
    </location>
    <ligand>
        <name>ATP</name>
        <dbReference type="ChEBI" id="CHEBI:30616"/>
    </ligand>
</feature>
<keyword evidence="5 8" id="KW-0547">Nucleotide-binding</keyword>
<dbReference type="HAMAP" id="MF_00158">
    <property type="entry name" value="PanC"/>
    <property type="match status" value="1"/>
</dbReference>
<dbReference type="Proteomes" id="UP001238163">
    <property type="component" value="Unassembled WGS sequence"/>
</dbReference>
<keyword evidence="6 8" id="KW-0067">ATP-binding</keyword>
<organism evidence="9 10">
    <name type="scientific">Oligosphaera ethanolica</name>
    <dbReference type="NCBI Taxonomy" id="760260"/>
    <lineage>
        <taxon>Bacteria</taxon>
        <taxon>Pseudomonadati</taxon>
        <taxon>Lentisphaerota</taxon>
        <taxon>Oligosphaeria</taxon>
        <taxon>Oligosphaerales</taxon>
        <taxon>Oligosphaeraceae</taxon>
        <taxon>Oligosphaera</taxon>
    </lineage>
</organism>
<dbReference type="CDD" id="cd00560">
    <property type="entry name" value="PanC"/>
    <property type="match status" value="1"/>
</dbReference>
<dbReference type="EC" id="6.3.2.1" evidence="8"/>
<evidence type="ECO:0000256" key="1">
    <source>
        <dbReference type="ARBA" id="ARBA00004990"/>
    </source>
</evidence>
<feature type="binding site" evidence="8">
    <location>
        <position position="61"/>
    </location>
    <ligand>
        <name>beta-alanine</name>
        <dbReference type="ChEBI" id="CHEBI:57966"/>
    </ligand>
</feature>
<dbReference type="InterPro" id="IPR042176">
    <property type="entry name" value="Pantoate_ligase_C"/>
</dbReference>
<comment type="subcellular location">
    <subcellularLocation>
        <location evidence="8">Cytoplasm</location>
    </subcellularLocation>
</comment>
<comment type="pathway">
    <text evidence="1 8">Cofactor biosynthesis; (R)-pantothenate biosynthesis; (R)-pantothenate from (R)-pantoate and beta-alanine: step 1/1.</text>
</comment>
<evidence type="ECO:0000256" key="6">
    <source>
        <dbReference type="ARBA" id="ARBA00022840"/>
    </source>
</evidence>
<keyword evidence="3 8" id="KW-0436">Ligase</keyword>
<dbReference type="FunFam" id="3.30.1300.10:FF:000001">
    <property type="entry name" value="Pantothenate synthetase"/>
    <property type="match status" value="1"/>
</dbReference>
<evidence type="ECO:0000256" key="8">
    <source>
        <dbReference type="HAMAP-Rule" id="MF_00158"/>
    </source>
</evidence>
<protein>
    <recommendedName>
        <fullName evidence="8">Pantothenate synthetase</fullName>
        <shortName evidence="8">PS</shortName>
        <ecNumber evidence="8">6.3.2.1</ecNumber>
    </recommendedName>
    <alternativeName>
        <fullName evidence="8">Pantoate--beta-alanine ligase</fullName>
    </alternativeName>
    <alternativeName>
        <fullName evidence="8">Pantoate-activating enzyme</fullName>
    </alternativeName>
</protein>
<name>A0AAE3VEU9_9BACT</name>